<dbReference type="Proteomes" id="UP000315995">
    <property type="component" value="Chromosome"/>
</dbReference>
<dbReference type="PANTHER" id="PTHR48177">
    <property type="entry name" value="TRANSMEMBRANE PROTEIN 189"/>
    <property type="match status" value="1"/>
</dbReference>
<dbReference type="OrthoDB" id="337685at2"/>
<feature type="transmembrane region" description="Helical" evidence="6">
    <location>
        <begin position="63"/>
        <end position="83"/>
    </location>
</feature>
<dbReference type="EMBL" id="CP041186">
    <property type="protein sequence ID" value="QDG52298.1"/>
    <property type="molecule type" value="Genomic_DNA"/>
</dbReference>
<keyword evidence="4 6" id="KW-1133">Transmembrane helix</keyword>
<sequence>MVFCSHGTSRMNSLGHWWRASSAHYEYSPSHRFLEILAIAAAIALMVVMSWRLLAALASTASLLSWACALGAGLVGYVAADFVSGMVHWLADRFGTPDTPVLGEAFIRPFREHHDFPKRITHHDFVEVNGNNSLVLLLVLAPAAWMLPAQLDAAWLAFGSFFVSFPLAIFMTNQFHKWAHMDEVPAVVAWMQRRGLILSPRAHDRHHTAPFETDYCITSGWLNPLLERFQLFARCERFLRRRPPQQTPAEHHEPACPPPSV</sequence>
<evidence type="ECO:0000313" key="8">
    <source>
        <dbReference type="EMBL" id="QDG52298.1"/>
    </source>
</evidence>
<evidence type="ECO:0000256" key="2">
    <source>
        <dbReference type="ARBA" id="ARBA00007620"/>
    </source>
</evidence>
<keyword evidence="5 6" id="KW-0472">Membrane</keyword>
<feature type="transmembrane region" description="Helical" evidence="6">
    <location>
        <begin position="153"/>
        <end position="171"/>
    </location>
</feature>
<evidence type="ECO:0000256" key="4">
    <source>
        <dbReference type="ARBA" id="ARBA00022989"/>
    </source>
</evidence>
<feature type="domain" description="Lipid desaturase" evidence="7">
    <location>
        <begin position="77"/>
        <end position="240"/>
    </location>
</feature>
<proteinExistence type="inferred from homology"/>
<dbReference type="GO" id="GO:0016491">
    <property type="term" value="F:oxidoreductase activity"/>
    <property type="evidence" value="ECO:0007669"/>
    <property type="project" value="TreeGrafter"/>
</dbReference>
<reference evidence="8 9" key="1">
    <citation type="submission" date="2019-06" db="EMBL/GenBank/DDBJ databases">
        <title>Persicimonas caeni gen. nov., sp. nov., a predatory bacterium isolated from solar saltern.</title>
        <authorList>
            <person name="Wang S."/>
        </authorList>
    </citation>
    <scope>NUCLEOTIDE SEQUENCE [LARGE SCALE GENOMIC DNA]</scope>
    <source>
        <strain evidence="8 9">YN101</strain>
    </source>
</reference>
<comment type="similarity">
    <text evidence="2">Belongs to the fatty acid desaturase CarF family.</text>
</comment>
<dbReference type="Pfam" id="PF10520">
    <property type="entry name" value="Lipid_desat"/>
    <property type="match status" value="1"/>
</dbReference>
<evidence type="ECO:0000313" key="9">
    <source>
        <dbReference type="Proteomes" id="UP000315995"/>
    </source>
</evidence>
<dbReference type="GO" id="GO:0016020">
    <property type="term" value="C:membrane"/>
    <property type="evidence" value="ECO:0007669"/>
    <property type="project" value="UniProtKB-SubCell"/>
</dbReference>
<protein>
    <recommendedName>
        <fullName evidence="7">Lipid desaturase domain-containing protein</fullName>
    </recommendedName>
</protein>
<accession>A0A5B8Y6P8</accession>
<dbReference type="InterPro" id="IPR019547">
    <property type="entry name" value="Lipid_desat"/>
</dbReference>
<name>A0A4Y6PVF7_PERCE</name>
<gene>
    <name evidence="8" type="ORF">FIV42_16600</name>
</gene>
<evidence type="ECO:0000256" key="6">
    <source>
        <dbReference type="SAM" id="Phobius"/>
    </source>
</evidence>
<accession>A0A4Y6PVF7</accession>
<dbReference type="PANTHER" id="PTHR48177:SF1">
    <property type="entry name" value="PLASMANYLETHANOLAMINE DESATURASE 1"/>
    <property type="match status" value="1"/>
</dbReference>
<dbReference type="AlphaFoldDB" id="A0A4Y6PVF7"/>
<keyword evidence="9" id="KW-1185">Reference proteome</keyword>
<comment type="subcellular location">
    <subcellularLocation>
        <location evidence="1">Membrane</location>
        <topology evidence="1">Multi-pass membrane protein</topology>
    </subcellularLocation>
</comment>
<feature type="transmembrane region" description="Helical" evidence="6">
    <location>
        <begin position="33"/>
        <end position="51"/>
    </location>
</feature>
<organism evidence="8 9">
    <name type="scientific">Persicimonas caeni</name>
    <dbReference type="NCBI Taxonomy" id="2292766"/>
    <lineage>
        <taxon>Bacteria</taxon>
        <taxon>Deltaproteobacteria</taxon>
        <taxon>Bradymonadales</taxon>
        <taxon>Bradymonadaceae</taxon>
        <taxon>Persicimonas</taxon>
    </lineage>
</organism>
<dbReference type="InterPro" id="IPR052601">
    <property type="entry name" value="Plasmalogen_desaturase"/>
</dbReference>
<evidence type="ECO:0000256" key="5">
    <source>
        <dbReference type="ARBA" id="ARBA00023136"/>
    </source>
</evidence>
<keyword evidence="3 6" id="KW-0812">Transmembrane</keyword>
<evidence type="ECO:0000256" key="3">
    <source>
        <dbReference type="ARBA" id="ARBA00022692"/>
    </source>
</evidence>
<evidence type="ECO:0000259" key="7">
    <source>
        <dbReference type="Pfam" id="PF10520"/>
    </source>
</evidence>
<evidence type="ECO:0000256" key="1">
    <source>
        <dbReference type="ARBA" id="ARBA00004141"/>
    </source>
</evidence>